<dbReference type="Proteomes" id="UP001314170">
    <property type="component" value="Unassembled WGS sequence"/>
</dbReference>
<dbReference type="EMBL" id="CAWUPB010000903">
    <property type="protein sequence ID" value="CAK7328843.1"/>
    <property type="molecule type" value="Genomic_DNA"/>
</dbReference>
<sequence length="210" mass="23808">MKAYLDTLHLCRKHSDEDTSNGSTTLVEPKWMEFISALAAGKRARMMVEIASEGISSLTIPLGVAAKHTGGKLICILVRQEDIKKSKQRLKVYDSHLEDVIQFVHGNPLEVIMQYKNIDLIVIDGKLPLENDSHLKIWFKRIHFNPSGDGTILVRHNTRHGVSFSDVLNGNAEGRSETLPIGKGLELIRIRSITKRENRRCKRFHVTFEN</sequence>
<dbReference type="SUPFAM" id="SSF53335">
    <property type="entry name" value="S-adenosyl-L-methionine-dependent methyltransferases"/>
    <property type="match status" value="1"/>
</dbReference>
<dbReference type="AlphaFoldDB" id="A0AAV1R4J7"/>
<protein>
    <submittedName>
        <fullName evidence="1">Uncharacterized protein</fullName>
    </submittedName>
</protein>
<dbReference type="InterPro" id="IPR009902">
    <property type="entry name" value="DUF1442"/>
</dbReference>
<dbReference type="Gene3D" id="3.40.50.150">
    <property type="entry name" value="Vaccinia Virus protein VP39"/>
    <property type="match status" value="1"/>
</dbReference>
<evidence type="ECO:0000313" key="2">
    <source>
        <dbReference type="Proteomes" id="UP001314170"/>
    </source>
</evidence>
<accession>A0AAV1R4J7</accession>
<dbReference type="PANTHER" id="PTHR33593">
    <property type="entry name" value="DUF1442 FAMILY PROTEIN"/>
    <property type="match status" value="1"/>
</dbReference>
<dbReference type="Pfam" id="PF07279">
    <property type="entry name" value="DUF1442"/>
    <property type="match status" value="1"/>
</dbReference>
<reference evidence="1 2" key="1">
    <citation type="submission" date="2024-01" db="EMBL/GenBank/DDBJ databases">
        <authorList>
            <person name="Waweru B."/>
        </authorList>
    </citation>
    <scope>NUCLEOTIDE SEQUENCE [LARGE SCALE GENOMIC DNA]</scope>
</reference>
<evidence type="ECO:0000313" key="1">
    <source>
        <dbReference type="EMBL" id="CAK7328843.1"/>
    </source>
</evidence>
<gene>
    <name evidence="1" type="ORF">DCAF_LOCUS6586</name>
</gene>
<name>A0AAV1R4J7_9ROSI</name>
<dbReference type="PANTHER" id="PTHR33593:SF16">
    <property type="entry name" value="OS08G0110600 PROTEIN"/>
    <property type="match status" value="1"/>
</dbReference>
<proteinExistence type="predicted"/>
<keyword evidence="2" id="KW-1185">Reference proteome</keyword>
<comment type="caution">
    <text evidence="1">The sequence shown here is derived from an EMBL/GenBank/DDBJ whole genome shotgun (WGS) entry which is preliminary data.</text>
</comment>
<dbReference type="InterPro" id="IPR029063">
    <property type="entry name" value="SAM-dependent_MTases_sf"/>
</dbReference>
<organism evidence="1 2">
    <name type="scientific">Dovyalis caffra</name>
    <dbReference type="NCBI Taxonomy" id="77055"/>
    <lineage>
        <taxon>Eukaryota</taxon>
        <taxon>Viridiplantae</taxon>
        <taxon>Streptophyta</taxon>
        <taxon>Embryophyta</taxon>
        <taxon>Tracheophyta</taxon>
        <taxon>Spermatophyta</taxon>
        <taxon>Magnoliopsida</taxon>
        <taxon>eudicotyledons</taxon>
        <taxon>Gunneridae</taxon>
        <taxon>Pentapetalae</taxon>
        <taxon>rosids</taxon>
        <taxon>fabids</taxon>
        <taxon>Malpighiales</taxon>
        <taxon>Salicaceae</taxon>
        <taxon>Flacourtieae</taxon>
        <taxon>Dovyalis</taxon>
    </lineage>
</organism>